<dbReference type="AlphaFoldDB" id="A0A7R8UGF7"/>
<name>A0A7R8UGF7_HERIL</name>
<evidence type="ECO:0000313" key="5">
    <source>
        <dbReference type="Proteomes" id="UP000594454"/>
    </source>
</evidence>
<protein>
    <recommendedName>
        <fullName evidence="3">VTT domain-containing protein</fullName>
    </recommendedName>
</protein>
<feature type="transmembrane region" description="Helical" evidence="2">
    <location>
        <begin position="134"/>
        <end position="156"/>
    </location>
</feature>
<organism evidence="4 5">
    <name type="scientific">Hermetia illucens</name>
    <name type="common">Black soldier fly</name>
    <dbReference type="NCBI Taxonomy" id="343691"/>
    <lineage>
        <taxon>Eukaryota</taxon>
        <taxon>Metazoa</taxon>
        <taxon>Ecdysozoa</taxon>
        <taxon>Arthropoda</taxon>
        <taxon>Hexapoda</taxon>
        <taxon>Insecta</taxon>
        <taxon>Pterygota</taxon>
        <taxon>Neoptera</taxon>
        <taxon>Endopterygota</taxon>
        <taxon>Diptera</taxon>
        <taxon>Brachycera</taxon>
        <taxon>Stratiomyomorpha</taxon>
        <taxon>Stratiomyidae</taxon>
        <taxon>Hermetiinae</taxon>
        <taxon>Hermetia</taxon>
    </lineage>
</organism>
<dbReference type="InParanoid" id="A0A7R8UGF7"/>
<dbReference type="PANTHER" id="PTHR46593">
    <property type="entry name" value="TRANSMEMBRANE PROTEIN 64"/>
    <property type="match status" value="1"/>
</dbReference>
<reference evidence="4 5" key="1">
    <citation type="submission" date="2020-11" db="EMBL/GenBank/DDBJ databases">
        <authorList>
            <person name="Wallbank WR R."/>
            <person name="Pardo Diaz C."/>
            <person name="Kozak K."/>
            <person name="Martin S."/>
            <person name="Jiggins C."/>
            <person name="Moest M."/>
            <person name="Warren A I."/>
            <person name="Generalovic N T."/>
            <person name="Byers J.R.P. K."/>
            <person name="Montejo-Kovacevich G."/>
            <person name="Yen C E."/>
        </authorList>
    </citation>
    <scope>NUCLEOTIDE SEQUENCE [LARGE SCALE GENOMIC DNA]</scope>
</reference>
<proteinExistence type="predicted"/>
<accession>A0A7R8UGF7</accession>
<dbReference type="GO" id="GO:0005783">
    <property type="term" value="C:endoplasmic reticulum"/>
    <property type="evidence" value="ECO:0007669"/>
    <property type="project" value="TreeGrafter"/>
</dbReference>
<feature type="domain" description="VTT" evidence="3">
    <location>
        <begin position="125"/>
        <end position="241"/>
    </location>
</feature>
<sequence>MDAARQLEANEPLQGGVLSSDSDDDDDDECTVFTPVPLSPRTTRSRMQKQKKSRCLTLQRLISGTPFLNYFLSAAVLLLILGVIYLCRDYAKMLLFWIEHQNPWLIFFAFMLLFVIVSFPVAVGYLVLMITSGYLFGCLKGFATVVVGANLGVTVAHNTIRCIQNKLPVHRLIKNDTGRAILRVISGPRAFKIVLFTRLTPLPFGLQNTIFGISSVDAKSYHLGTLLGLLPAQAINVYLGSTLRSMHDVLNDHKTAITGYIIFAVQVLIGVILMAWVVHKARHELSVALLSEFEDGHKIIVDI</sequence>
<keyword evidence="2" id="KW-1133">Transmembrane helix</keyword>
<keyword evidence="2" id="KW-0472">Membrane</keyword>
<dbReference type="OrthoDB" id="166803at2759"/>
<feature type="region of interest" description="Disordered" evidence="1">
    <location>
        <begin position="1"/>
        <end position="29"/>
    </location>
</feature>
<dbReference type="GO" id="GO:0051480">
    <property type="term" value="P:regulation of cytosolic calcium ion concentration"/>
    <property type="evidence" value="ECO:0007669"/>
    <property type="project" value="TreeGrafter"/>
</dbReference>
<evidence type="ECO:0000256" key="2">
    <source>
        <dbReference type="SAM" id="Phobius"/>
    </source>
</evidence>
<dbReference type="InterPro" id="IPR053069">
    <property type="entry name" value="TVP38/TMEM64"/>
</dbReference>
<feature type="transmembrane region" description="Helical" evidence="2">
    <location>
        <begin position="106"/>
        <end position="128"/>
    </location>
</feature>
<dbReference type="Proteomes" id="UP000594454">
    <property type="component" value="Chromosome 2"/>
</dbReference>
<feature type="transmembrane region" description="Helical" evidence="2">
    <location>
        <begin position="67"/>
        <end position="86"/>
    </location>
</feature>
<dbReference type="PANTHER" id="PTHR46593:SF1">
    <property type="entry name" value="TRANSMEMBRANE PROTEIN 64"/>
    <property type="match status" value="1"/>
</dbReference>
<dbReference type="FunCoup" id="A0A7R8UGF7">
    <property type="interactions" value="698"/>
</dbReference>
<keyword evidence="2" id="KW-0812">Transmembrane</keyword>
<evidence type="ECO:0000259" key="3">
    <source>
        <dbReference type="Pfam" id="PF09335"/>
    </source>
</evidence>
<keyword evidence="5" id="KW-1185">Reference proteome</keyword>
<dbReference type="OMA" id="FICRDYI"/>
<dbReference type="Pfam" id="PF09335">
    <property type="entry name" value="VTT_dom"/>
    <property type="match status" value="1"/>
</dbReference>
<dbReference type="EMBL" id="LR899010">
    <property type="protein sequence ID" value="CAD7080420.1"/>
    <property type="molecule type" value="Genomic_DNA"/>
</dbReference>
<feature type="transmembrane region" description="Helical" evidence="2">
    <location>
        <begin position="259"/>
        <end position="278"/>
    </location>
</feature>
<gene>
    <name evidence="4" type="ORF">HERILL_LOCUS3574</name>
</gene>
<evidence type="ECO:0000313" key="4">
    <source>
        <dbReference type="EMBL" id="CAD7080420.1"/>
    </source>
</evidence>
<dbReference type="InterPro" id="IPR032816">
    <property type="entry name" value="VTT_dom"/>
</dbReference>
<evidence type="ECO:0000256" key="1">
    <source>
        <dbReference type="SAM" id="MobiDB-lite"/>
    </source>
</evidence>
<feature type="transmembrane region" description="Helical" evidence="2">
    <location>
        <begin position="221"/>
        <end position="239"/>
    </location>
</feature>